<name>A0AAN7P8B6_9COLE</name>
<accession>A0AAN7P8B6</accession>
<evidence type="ECO:0000313" key="2">
    <source>
        <dbReference type="Proteomes" id="UP001353858"/>
    </source>
</evidence>
<reference evidence="2" key="1">
    <citation type="submission" date="2023-01" db="EMBL/GenBank/DDBJ databases">
        <title>Key to firefly adult light organ development and bioluminescence: homeobox transcription factors regulate luciferase expression and transportation to peroxisome.</title>
        <authorList>
            <person name="Fu X."/>
        </authorList>
    </citation>
    <scope>NUCLEOTIDE SEQUENCE [LARGE SCALE GENOMIC DNA]</scope>
</reference>
<dbReference type="EMBL" id="JARPUR010000002">
    <property type="protein sequence ID" value="KAK4883285.1"/>
    <property type="molecule type" value="Genomic_DNA"/>
</dbReference>
<sequence length="134" mass="16178">MHHLFCLEYKRNILYKIYWHILKTIFNIKFIFPRSDTCAGCNIYKDKLSDTFAKKELSALITQSELHLRKAQAFFGLRRKYKAQAEANEIECWPFDYIQNLPLCFIPSNSAFYVRQLWYYLFVIYNLENKKVIV</sequence>
<protein>
    <submittedName>
        <fullName evidence="1">Uncharacterized protein</fullName>
    </submittedName>
</protein>
<comment type="caution">
    <text evidence="1">The sequence shown here is derived from an EMBL/GenBank/DDBJ whole genome shotgun (WGS) entry which is preliminary data.</text>
</comment>
<keyword evidence="2" id="KW-1185">Reference proteome</keyword>
<evidence type="ECO:0000313" key="1">
    <source>
        <dbReference type="EMBL" id="KAK4883285.1"/>
    </source>
</evidence>
<organism evidence="1 2">
    <name type="scientific">Aquatica leii</name>
    <dbReference type="NCBI Taxonomy" id="1421715"/>
    <lineage>
        <taxon>Eukaryota</taxon>
        <taxon>Metazoa</taxon>
        <taxon>Ecdysozoa</taxon>
        <taxon>Arthropoda</taxon>
        <taxon>Hexapoda</taxon>
        <taxon>Insecta</taxon>
        <taxon>Pterygota</taxon>
        <taxon>Neoptera</taxon>
        <taxon>Endopterygota</taxon>
        <taxon>Coleoptera</taxon>
        <taxon>Polyphaga</taxon>
        <taxon>Elateriformia</taxon>
        <taxon>Elateroidea</taxon>
        <taxon>Lampyridae</taxon>
        <taxon>Luciolinae</taxon>
        <taxon>Aquatica</taxon>
    </lineage>
</organism>
<gene>
    <name evidence="1" type="ORF">RN001_006604</name>
</gene>
<dbReference type="Proteomes" id="UP001353858">
    <property type="component" value="Unassembled WGS sequence"/>
</dbReference>
<proteinExistence type="predicted"/>
<dbReference type="AlphaFoldDB" id="A0AAN7P8B6"/>